<feature type="region of interest" description="Disordered" evidence="1">
    <location>
        <begin position="231"/>
        <end position="263"/>
    </location>
</feature>
<sequence>MPGPSNAKKKRKAQAKKKKEKEKEKRAKAVEVPSVVVEETASRAEEEEAEGASVRREALQEVKMDYERYRPLRSQPLRYASRPTKASAHPSLQIGGRAPRHGPRDDTYPVEPTPRSAFSSFSSSSRAPSPEPEFHADARGPLPAAPCVEDRGNGPHVHDIHAFLSSKLCSPPSLSDALCAEFAREEVLQMLCGVLPAETALIVWHNKSRRTARICPACRRLYRIGELTREPLLDDSSPPASCSPSSSPADGTTAESEQSRRRRREQEISGICSALCFMLVAYRFPAAIRSTWGRMAEELSDETWDELDGPLPGGAADSLGFSMMLKMTRCHDLGLSQLFGVEEDGEGSEDIGEEDADECHRA</sequence>
<dbReference type="Proteomes" id="UP000008370">
    <property type="component" value="Unassembled WGS sequence"/>
</dbReference>
<evidence type="ECO:0000256" key="1">
    <source>
        <dbReference type="SAM" id="MobiDB-lite"/>
    </source>
</evidence>
<organism evidence="2 3">
    <name type="scientific">Phanerochaete carnosa (strain HHB-10118-sp)</name>
    <name type="common">White-rot fungus</name>
    <name type="synonym">Peniophora carnosa</name>
    <dbReference type="NCBI Taxonomy" id="650164"/>
    <lineage>
        <taxon>Eukaryota</taxon>
        <taxon>Fungi</taxon>
        <taxon>Dikarya</taxon>
        <taxon>Basidiomycota</taxon>
        <taxon>Agaricomycotina</taxon>
        <taxon>Agaricomycetes</taxon>
        <taxon>Polyporales</taxon>
        <taxon>Phanerochaetaceae</taxon>
        <taxon>Phanerochaete</taxon>
    </lineage>
</organism>
<feature type="compositionally biased region" description="Low complexity" evidence="1">
    <location>
        <begin position="234"/>
        <end position="250"/>
    </location>
</feature>
<evidence type="ECO:0000313" key="3">
    <source>
        <dbReference type="Proteomes" id="UP000008370"/>
    </source>
</evidence>
<evidence type="ECO:0000313" key="2">
    <source>
        <dbReference type="EMBL" id="EKM52318.1"/>
    </source>
</evidence>
<feature type="region of interest" description="Disordered" evidence="1">
    <location>
        <begin position="1"/>
        <end position="141"/>
    </location>
</feature>
<keyword evidence="3" id="KW-1185">Reference proteome</keyword>
<reference evidence="2 3" key="1">
    <citation type="journal article" date="2012" name="BMC Genomics">
        <title>Comparative genomics of the white-rot fungi, Phanerochaete carnosa and P. chrysosporium, to elucidate the genetic basis of the distinct wood types they colonize.</title>
        <authorList>
            <person name="Suzuki H."/>
            <person name="MacDonald J."/>
            <person name="Syed K."/>
            <person name="Salamov A."/>
            <person name="Hori C."/>
            <person name="Aerts A."/>
            <person name="Henrissat B."/>
            <person name="Wiebenga A."/>
            <person name="vanKuyk P.A."/>
            <person name="Barry K."/>
            <person name="Lindquist E."/>
            <person name="LaButti K."/>
            <person name="Lapidus A."/>
            <person name="Lucas S."/>
            <person name="Coutinho P."/>
            <person name="Gong Y."/>
            <person name="Samejima M."/>
            <person name="Mahadevan R."/>
            <person name="Abou-Zaid M."/>
            <person name="de Vries R.P."/>
            <person name="Igarashi K."/>
            <person name="Yadav J.S."/>
            <person name="Grigoriev I.V."/>
            <person name="Master E.R."/>
        </authorList>
    </citation>
    <scope>NUCLEOTIDE SEQUENCE [LARGE SCALE GENOMIC DNA]</scope>
    <source>
        <strain evidence="2 3">HHB-10118-sp</strain>
    </source>
</reference>
<name>K5VLP7_PHACS</name>
<dbReference type="InParanoid" id="K5VLP7"/>
<feature type="region of interest" description="Disordered" evidence="1">
    <location>
        <begin position="343"/>
        <end position="362"/>
    </location>
</feature>
<gene>
    <name evidence="2" type="ORF">PHACADRAFT_211590</name>
</gene>
<dbReference type="AlphaFoldDB" id="K5VLP7"/>
<dbReference type="HOGENOM" id="CLU_046011_0_0_1"/>
<dbReference type="RefSeq" id="XP_007398668.1">
    <property type="nucleotide sequence ID" value="XM_007398606.1"/>
</dbReference>
<proteinExistence type="predicted"/>
<feature type="compositionally biased region" description="Low complexity" evidence="1">
    <location>
        <begin position="114"/>
        <end position="128"/>
    </location>
</feature>
<dbReference type="GeneID" id="18913129"/>
<dbReference type="EMBL" id="JH930475">
    <property type="protein sequence ID" value="EKM52318.1"/>
    <property type="molecule type" value="Genomic_DNA"/>
</dbReference>
<dbReference type="KEGG" id="pco:PHACADRAFT_211590"/>
<dbReference type="OrthoDB" id="3153997at2759"/>
<feature type="compositionally biased region" description="Basic residues" evidence="1">
    <location>
        <begin position="7"/>
        <end position="20"/>
    </location>
</feature>
<feature type="compositionally biased region" description="Basic and acidic residues" evidence="1">
    <location>
        <begin position="53"/>
        <end position="70"/>
    </location>
</feature>
<dbReference type="STRING" id="650164.K5VLP7"/>
<accession>K5VLP7</accession>
<protein>
    <submittedName>
        <fullName evidence="2">Uncharacterized protein</fullName>
    </submittedName>
</protein>